<dbReference type="EMBL" id="UFQQ01000004">
    <property type="protein sequence ID" value="SSW89736.1"/>
    <property type="molecule type" value="Genomic_DNA"/>
</dbReference>
<gene>
    <name evidence="4" type="ORF">BJ125_10432</name>
    <name evidence="5" type="ORF">SAMN05892882_10432</name>
</gene>
<dbReference type="SUPFAM" id="SSF53474">
    <property type="entry name" value="alpha/beta-Hydrolases"/>
    <property type="match status" value="2"/>
</dbReference>
<evidence type="ECO:0000313" key="5">
    <source>
        <dbReference type="EMBL" id="SSW89736.1"/>
    </source>
</evidence>
<evidence type="ECO:0000256" key="1">
    <source>
        <dbReference type="ARBA" id="ARBA00022729"/>
    </source>
</evidence>
<evidence type="ECO:0000256" key="3">
    <source>
        <dbReference type="SAM" id="MobiDB-lite"/>
    </source>
</evidence>
<protein>
    <submittedName>
        <fullName evidence="5">Poly(Hydroxyalkanoate) depolymerase family esterase</fullName>
    </submittedName>
</protein>
<dbReference type="GO" id="GO:0005576">
    <property type="term" value="C:extracellular region"/>
    <property type="evidence" value="ECO:0007669"/>
    <property type="project" value="InterPro"/>
</dbReference>
<keyword evidence="1" id="KW-0732">Signal</keyword>
<dbReference type="RefSeq" id="WP_114356866.1">
    <property type="nucleotide sequence ID" value="NZ_QRDT01000004.1"/>
</dbReference>
<dbReference type="PANTHER" id="PTHR43037:SF1">
    <property type="entry name" value="BLL1128 PROTEIN"/>
    <property type="match status" value="1"/>
</dbReference>
<dbReference type="Proteomes" id="UP000252631">
    <property type="component" value="Unassembled WGS sequence"/>
</dbReference>
<organism evidence="5 6">
    <name type="scientific">Rhodopseudomonas pentothenatexigens</name>
    <dbReference type="NCBI Taxonomy" id="999699"/>
    <lineage>
        <taxon>Bacteria</taxon>
        <taxon>Pseudomonadati</taxon>
        <taxon>Pseudomonadota</taxon>
        <taxon>Alphaproteobacteria</taxon>
        <taxon>Hyphomicrobiales</taxon>
        <taxon>Nitrobacteraceae</taxon>
        <taxon>Rhodopseudomonas</taxon>
    </lineage>
</organism>
<accession>A0A336JML4</accession>
<dbReference type="InterPro" id="IPR050955">
    <property type="entry name" value="Plant_Biomass_Hydrol_Est"/>
</dbReference>
<evidence type="ECO:0000313" key="6">
    <source>
        <dbReference type="Proteomes" id="UP000252631"/>
    </source>
</evidence>
<dbReference type="Proteomes" id="UP000256343">
    <property type="component" value="Unassembled WGS sequence"/>
</dbReference>
<evidence type="ECO:0000313" key="7">
    <source>
        <dbReference type="Proteomes" id="UP000256343"/>
    </source>
</evidence>
<dbReference type="InterPro" id="IPR029058">
    <property type="entry name" value="AB_hydrolase_fold"/>
</dbReference>
<dbReference type="OrthoDB" id="9767239at2"/>
<dbReference type="PANTHER" id="PTHR43037">
    <property type="entry name" value="UNNAMED PRODUCT-RELATED"/>
    <property type="match status" value="1"/>
</dbReference>
<evidence type="ECO:0000313" key="4">
    <source>
        <dbReference type="EMBL" id="RED38283.1"/>
    </source>
</evidence>
<dbReference type="InterPro" id="IPR010126">
    <property type="entry name" value="Esterase_phb"/>
</dbReference>
<keyword evidence="7" id="KW-1185">Reference proteome</keyword>
<keyword evidence="2" id="KW-0378">Hydrolase</keyword>
<evidence type="ECO:0000256" key="2">
    <source>
        <dbReference type="ARBA" id="ARBA00022801"/>
    </source>
</evidence>
<dbReference type="AlphaFoldDB" id="A0A336JML4"/>
<reference evidence="5 6" key="1">
    <citation type="submission" date="2017-08" db="EMBL/GenBank/DDBJ databases">
        <authorList>
            <person name="de Groot N.N."/>
        </authorList>
    </citation>
    <scope>NUCLEOTIDE SEQUENCE [LARGE SCALE GENOMIC DNA]</scope>
    <source>
        <strain evidence="5 6">JA575</strain>
    </source>
</reference>
<proteinExistence type="predicted"/>
<dbReference type="GO" id="GO:0016787">
    <property type="term" value="F:hydrolase activity"/>
    <property type="evidence" value="ECO:0007669"/>
    <property type="project" value="UniProtKB-KW"/>
</dbReference>
<dbReference type="Pfam" id="PF10503">
    <property type="entry name" value="Esterase_PHB"/>
    <property type="match status" value="1"/>
</dbReference>
<name>A0A336JML4_9BRAD</name>
<reference evidence="4 7" key="2">
    <citation type="submission" date="2018-07" db="EMBL/GenBank/DDBJ databases">
        <title>Genomic Encyclopedia of Archaeal and Bacterial Type Strains, Phase II (KMG-II): from individual species to whole genera.</title>
        <authorList>
            <person name="Goeker M."/>
        </authorList>
    </citation>
    <scope>NUCLEOTIDE SEQUENCE [LARGE SCALE GENOMIC DNA]</scope>
    <source>
        <strain evidence="4 7">JA575</strain>
    </source>
</reference>
<feature type="region of interest" description="Disordered" evidence="3">
    <location>
        <begin position="330"/>
        <end position="379"/>
    </location>
</feature>
<sequence>MSLKHHIDFLGQLRKMQSVNGFGSGEAATDSRLTETTAFGVNPGGLRMFSFVPDGPAQKLPLVVVLHGCTQNAAGYEVGAGWCTLAQRYGFALLLPEQTRANNPNTCFNWFAPDDIRRDSGEVGSIRQMVEHMARTHNIDRARIFATGLSAGGAMTAALLATYPDVFAGGAVIAGLPYGVALNVRQALKEMRQASARTNRQLGDLVRGATPHRGPWPKLAVWHGDADRTVDPANADALVRQWLDLHGLPDAPTAQNKVDGYPRRLWRNPGGETVVESYTVTGMAHGTPLGVGAGEQSYGMAGAYLLDVGISSSYHIAQFFGLTGRIHQSRPADKAVRLRPAPTGSRDPATEAAVRGGDRDRSPGAQHAEASSTQSEGRRGFDVGAVITRALTAAGLMK</sequence>
<dbReference type="EMBL" id="QRDT01000004">
    <property type="protein sequence ID" value="RED38283.1"/>
    <property type="molecule type" value="Genomic_DNA"/>
</dbReference>
<dbReference type="Gene3D" id="3.40.50.1820">
    <property type="entry name" value="alpha/beta hydrolase"/>
    <property type="match status" value="1"/>
</dbReference>
<dbReference type="NCBIfam" id="TIGR01840">
    <property type="entry name" value="esterase_phb"/>
    <property type="match status" value="1"/>
</dbReference>